<feature type="transmembrane region" description="Helical" evidence="3">
    <location>
        <begin position="142"/>
        <end position="162"/>
    </location>
</feature>
<dbReference type="InterPro" id="IPR050327">
    <property type="entry name" value="Proton-linked_MCT"/>
</dbReference>
<evidence type="ECO:0000256" key="1">
    <source>
        <dbReference type="ARBA" id="ARBA00004141"/>
    </source>
</evidence>
<feature type="transmembrane region" description="Helical" evidence="3">
    <location>
        <begin position="85"/>
        <end position="105"/>
    </location>
</feature>
<comment type="similarity">
    <text evidence="2">Belongs to the major facilitator superfamily. Monocarboxylate porter (TC 2.A.1.13) family.</text>
</comment>
<dbReference type="OMA" id="YLEDSHW"/>
<proteinExistence type="inferred from homology"/>
<keyword evidence="5" id="KW-1185">Reference proteome</keyword>
<organism evidence="4 5">
    <name type="scientific">Armillaria gallica</name>
    <name type="common">Bulbous honey fungus</name>
    <name type="synonym">Armillaria bulbosa</name>
    <dbReference type="NCBI Taxonomy" id="47427"/>
    <lineage>
        <taxon>Eukaryota</taxon>
        <taxon>Fungi</taxon>
        <taxon>Dikarya</taxon>
        <taxon>Basidiomycota</taxon>
        <taxon>Agaricomycotina</taxon>
        <taxon>Agaricomycetes</taxon>
        <taxon>Agaricomycetidae</taxon>
        <taxon>Agaricales</taxon>
        <taxon>Marasmiineae</taxon>
        <taxon>Physalacriaceae</taxon>
        <taxon>Armillaria</taxon>
    </lineage>
</organism>
<name>A0A2H3E9N8_ARMGA</name>
<feature type="transmembrane region" description="Helical" evidence="3">
    <location>
        <begin position="117"/>
        <end position="136"/>
    </location>
</feature>
<dbReference type="PANTHER" id="PTHR11360">
    <property type="entry name" value="MONOCARBOXYLATE TRANSPORTER"/>
    <property type="match status" value="1"/>
</dbReference>
<dbReference type="STRING" id="47427.A0A2H3E9N8"/>
<feature type="transmembrane region" description="Helical" evidence="3">
    <location>
        <begin position="427"/>
        <end position="448"/>
    </location>
</feature>
<dbReference type="AlphaFoldDB" id="A0A2H3E9N8"/>
<dbReference type="GO" id="GO:0016020">
    <property type="term" value="C:membrane"/>
    <property type="evidence" value="ECO:0007669"/>
    <property type="project" value="UniProtKB-SubCell"/>
</dbReference>
<evidence type="ECO:0000313" key="4">
    <source>
        <dbReference type="EMBL" id="PBK97303.1"/>
    </source>
</evidence>
<keyword evidence="3" id="KW-1133">Transmembrane helix</keyword>
<feature type="transmembrane region" description="Helical" evidence="3">
    <location>
        <begin position="174"/>
        <end position="195"/>
    </location>
</feature>
<dbReference type="OrthoDB" id="2213137at2759"/>
<accession>A0A2H3E9N8</accession>
<dbReference type="SUPFAM" id="SSF103473">
    <property type="entry name" value="MFS general substrate transporter"/>
    <property type="match status" value="1"/>
</dbReference>
<comment type="subcellular location">
    <subcellularLocation>
        <location evidence="1">Membrane</location>
        <topology evidence="1">Multi-pass membrane protein</topology>
    </subcellularLocation>
</comment>
<dbReference type="EMBL" id="KZ293649">
    <property type="protein sequence ID" value="PBK97303.1"/>
    <property type="molecule type" value="Genomic_DNA"/>
</dbReference>
<feature type="transmembrane region" description="Helical" evidence="3">
    <location>
        <begin position="253"/>
        <end position="274"/>
    </location>
</feature>
<protein>
    <submittedName>
        <fullName evidence="4">MFS general substrate transporter</fullName>
    </submittedName>
</protein>
<feature type="transmembrane region" description="Helical" evidence="3">
    <location>
        <begin position="343"/>
        <end position="365"/>
    </location>
</feature>
<dbReference type="InterPro" id="IPR036259">
    <property type="entry name" value="MFS_trans_sf"/>
</dbReference>
<evidence type="ECO:0000256" key="3">
    <source>
        <dbReference type="SAM" id="Phobius"/>
    </source>
</evidence>
<feature type="transmembrane region" description="Helical" evidence="3">
    <location>
        <begin position="316"/>
        <end position="337"/>
    </location>
</feature>
<evidence type="ECO:0000256" key="2">
    <source>
        <dbReference type="ARBA" id="ARBA00006727"/>
    </source>
</evidence>
<keyword evidence="3" id="KW-0472">Membrane</keyword>
<evidence type="ECO:0000313" key="5">
    <source>
        <dbReference type="Proteomes" id="UP000217790"/>
    </source>
</evidence>
<feature type="transmembrane region" description="Helical" evidence="3">
    <location>
        <begin position="40"/>
        <end position="65"/>
    </location>
</feature>
<dbReference type="Gene3D" id="1.20.1250.20">
    <property type="entry name" value="MFS general substrate transporter like domains"/>
    <property type="match status" value="2"/>
</dbReference>
<feature type="transmembrane region" description="Helical" evidence="3">
    <location>
        <begin position="207"/>
        <end position="226"/>
    </location>
</feature>
<reference evidence="5" key="1">
    <citation type="journal article" date="2017" name="Nat. Ecol. Evol.">
        <title>Genome expansion and lineage-specific genetic innovations in the forest pathogenic fungi Armillaria.</title>
        <authorList>
            <person name="Sipos G."/>
            <person name="Prasanna A.N."/>
            <person name="Walter M.C."/>
            <person name="O'Connor E."/>
            <person name="Balint B."/>
            <person name="Krizsan K."/>
            <person name="Kiss B."/>
            <person name="Hess J."/>
            <person name="Varga T."/>
            <person name="Slot J."/>
            <person name="Riley R."/>
            <person name="Boka B."/>
            <person name="Rigling D."/>
            <person name="Barry K."/>
            <person name="Lee J."/>
            <person name="Mihaltcheva S."/>
            <person name="LaButti K."/>
            <person name="Lipzen A."/>
            <person name="Waldron R."/>
            <person name="Moloney N.M."/>
            <person name="Sperisen C."/>
            <person name="Kredics L."/>
            <person name="Vagvoelgyi C."/>
            <person name="Patrignani A."/>
            <person name="Fitzpatrick D."/>
            <person name="Nagy I."/>
            <person name="Doyle S."/>
            <person name="Anderson J.B."/>
            <person name="Grigoriev I.V."/>
            <person name="Gueldener U."/>
            <person name="Muensterkoetter M."/>
            <person name="Nagy L.G."/>
        </authorList>
    </citation>
    <scope>NUCLEOTIDE SEQUENCE [LARGE SCALE GENOMIC DNA]</scope>
    <source>
        <strain evidence="5">Ar21-2</strain>
    </source>
</reference>
<dbReference type="InParanoid" id="A0A2H3E9N8"/>
<dbReference type="InterPro" id="IPR011701">
    <property type="entry name" value="MFS"/>
</dbReference>
<keyword evidence="3" id="KW-0812">Transmembrane</keyword>
<dbReference type="Proteomes" id="UP000217790">
    <property type="component" value="Unassembled WGS sequence"/>
</dbReference>
<dbReference type="GO" id="GO:0022857">
    <property type="term" value="F:transmembrane transporter activity"/>
    <property type="evidence" value="ECO:0007669"/>
    <property type="project" value="InterPro"/>
</dbReference>
<dbReference type="PANTHER" id="PTHR11360:SF287">
    <property type="entry name" value="MFS MONOCARBOXYLATE TRANSPORTER"/>
    <property type="match status" value="1"/>
</dbReference>
<sequence>MSRQTESIELSTVYPQEIHLSQESVAPRNESSLAPVDKGFGAWSFLVAAFFVEGLVWGFPNAFGVFLDGYLSDPSFSSQPHASSLLPLIGPLSSGIIYCSGPIIYPITARYPYHRRTSMWVGATLCWASLLGASYTTKVSTLIGLQGILYAVGGSLLYAPCISYMSEWFVARRGLANGVIFAGTATGGLILPLILPELISRYGTAKTLRILSVALAVLLLPALPFVKPRIHYSRSRQQVTPPRSREWIKSTSFWILLAANTFQGFGYFVPIVWLPTFAHAMNLSTTNSSLTVALLNGASVLGRLSMGYLSDKFNPWFLGMSTLFATSLATFVLWGVLSQSLAGLLAFGIAYGILAGGWSSLWTGFVSPIAKDDPNLATYLFGYLMLSRGIGNILCTPISSVLETVSGSAVGSASTGFQVADGRFENMILYVGSCFAGAAGVALLGWSLDINTVRSRRQGV</sequence>
<dbReference type="Pfam" id="PF07690">
    <property type="entry name" value="MFS_1"/>
    <property type="match status" value="1"/>
</dbReference>
<gene>
    <name evidence="4" type="ORF">ARMGADRAFT_986903</name>
</gene>